<evidence type="ECO:0000313" key="6">
    <source>
        <dbReference type="Proteomes" id="UP000294257"/>
    </source>
</evidence>
<protein>
    <submittedName>
        <fullName evidence="5">Leader peptidase (Prepilin peptidase)/N-methyltransferase</fullName>
    </submittedName>
</protein>
<feature type="domain" description="Prepilin type IV endopeptidase peptidase" evidence="4">
    <location>
        <begin position="69"/>
        <end position="178"/>
    </location>
</feature>
<dbReference type="Proteomes" id="UP000294257">
    <property type="component" value="Unassembled WGS sequence"/>
</dbReference>
<keyword evidence="3" id="KW-0812">Transmembrane</keyword>
<dbReference type="PRINTS" id="PR00864">
    <property type="entry name" value="PREPILNPTASE"/>
</dbReference>
<dbReference type="GO" id="GO:0032259">
    <property type="term" value="P:methylation"/>
    <property type="evidence" value="ECO:0007669"/>
    <property type="project" value="UniProtKB-KW"/>
</dbReference>
<keyword evidence="6" id="KW-1185">Reference proteome</keyword>
<accession>A0A4V2EU33</accession>
<dbReference type="RefSeq" id="WP_130343057.1">
    <property type="nucleotide sequence ID" value="NZ_SGWQ01000002.1"/>
</dbReference>
<comment type="similarity">
    <text evidence="1 2">Belongs to the peptidase A24 family.</text>
</comment>
<dbReference type="EMBL" id="SGWQ01000002">
    <property type="protein sequence ID" value="RZS43173.1"/>
    <property type="molecule type" value="Genomic_DNA"/>
</dbReference>
<evidence type="ECO:0000256" key="3">
    <source>
        <dbReference type="SAM" id="Phobius"/>
    </source>
</evidence>
<evidence type="ECO:0000313" key="5">
    <source>
        <dbReference type="EMBL" id="RZS43173.1"/>
    </source>
</evidence>
<reference evidence="5 6" key="1">
    <citation type="submission" date="2019-02" db="EMBL/GenBank/DDBJ databases">
        <title>Genomic Encyclopedia of Type Strains, Phase IV (KMG-IV): sequencing the most valuable type-strain genomes for metagenomic binning, comparative biology and taxonomic classification.</title>
        <authorList>
            <person name="Goeker M."/>
        </authorList>
    </citation>
    <scope>NUCLEOTIDE SEQUENCE [LARGE SCALE GENOMIC DNA]</scope>
    <source>
        <strain evidence="5 6">DSM 101727</strain>
    </source>
</reference>
<dbReference type="GO" id="GO:0004190">
    <property type="term" value="F:aspartic-type endopeptidase activity"/>
    <property type="evidence" value="ECO:0007669"/>
    <property type="project" value="InterPro"/>
</dbReference>
<evidence type="ECO:0000256" key="2">
    <source>
        <dbReference type="RuleBase" id="RU003793"/>
    </source>
</evidence>
<name>A0A4V2EU33_9PSEU</name>
<sequence>MEVLLVGVFTSAGALAGAGGRVLLGRLHRGTRVTPGWCEGATGLLWTVLGLRVAGGGGPPWWWLPVPLALAWLAVLLTVVDLRHRRLPDALTLPAYPVLAVLIAVAAAGGAGWPLVARAVAGALLFWGVHAMVRRLVPGSLGAGDVKLAGVLGAVLGVLGWAALALAAVGAAVVTLVLLLAAPARVSRRWRTGVPHGPGLLAATWLIAAFPGAALLSEGWL</sequence>
<organism evidence="5 6">
    <name type="scientific">Herbihabitans rhizosphaerae</name>
    <dbReference type="NCBI Taxonomy" id="1872711"/>
    <lineage>
        <taxon>Bacteria</taxon>
        <taxon>Bacillati</taxon>
        <taxon>Actinomycetota</taxon>
        <taxon>Actinomycetes</taxon>
        <taxon>Pseudonocardiales</taxon>
        <taxon>Pseudonocardiaceae</taxon>
        <taxon>Herbihabitans</taxon>
    </lineage>
</organism>
<dbReference type="InterPro" id="IPR000045">
    <property type="entry name" value="Prepilin_IV_endopep_pep"/>
</dbReference>
<dbReference type="InterPro" id="IPR050882">
    <property type="entry name" value="Prepilin_peptidase/N-MTase"/>
</dbReference>
<dbReference type="GO" id="GO:0006465">
    <property type="term" value="P:signal peptide processing"/>
    <property type="evidence" value="ECO:0007669"/>
    <property type="project" value="TreeGrafter"/>
</dbReference>
<keyword evidence="3" id="KW-0472">Membrane</keyword>
<dbReference type="Gene3D" id="1.20.120.1220">
    <property type="match status" value="1"/>
</dbReference>
<dbReference type="OrthoDB" id="5197713at2"/>
<dbReference type="InterPro" id="IPR014032">
    <property type="entry name" value="Peptidase_A24A_bac"/>
</dbReference>
<dbReference type="Pfam" id="PF01478">
    <property type="entry name" value="Peptidase_A24"/>
    <property type="match status" value="1"/>
</dbReference>
<proteinExistence type="inferred from homology"/>
<evidence type="ECO:0000259" key="4">
    <source>
        <dbReference type="Pfam" id="PF01478"/>
    </source>
</evidence>
<feature type="transmembrane region" description="Helical" evidence="3">
    <location>
        <begin position="61"/>
        <end position="82"/>
    </location>
</feature>
<keyword evidence="5" id="KW-0808">Transferase</keyword>
<evidence type="ECO:0000256" key="1">
    <source>
        <dbReference type="ARBA" id="ARBA00005801"/>
    </source>
</evidence>
<dbReference type="GO" id="GO:0005886">
    <property type="term" value="C:plasma membrane"/>
    <property type="evidence" value="ECO:0007669"/>
    <property type="project" value="TreeGrafter"/>
</dbReference>
<dbReference type="AlphaFoldDB" id="A0A4V2EU33"/>
<dbReference type="PANTHER" id="PTHR30487:SF0">
    <property type="entry name" value="PREPILIN LEADER PEPTIDASE_N-METHYLTRANSFERASE-RELATED"/>
    <property type="match status" value="1"/>
</dbReference>
<feature type="transmembrane region" description="Helical" evidence="3">
    <location>
        <begin position="94"/>
        <end position="113"/>
    </location>
</feature>
<comment type="caution">
    <text evidence="5">The sequence shown here is derived from an EMBL/GenBank/DDBJ whole genome shotgun (WGS) entry which is preliminary data.</text>
</comment>
<keyword evidence="5" id="KW-0489">Methyltransferase</keyword>
<gene>
    <name evidence="5" type="ORF">EV193_102151</name>
</gene>
<dbReference type="PANTHER" id="PTHR30487">
    <property type="entry name" value="TYPE 4 PREPILIN-LIKE PROTEINS LEADER PEPTIDE-PROCESSING ENZYME"/>
    <property type="match status" value="1"/>
</dbReference>
<keyword evidence="3" id="KW-1133">Transmembrane helix</keyword>
<dbReference type="GO" id="GO:0008168">
    <property type="term" value="F:methyltransferase activity"/>
    <property type="evidence" value="ECO:0007669"/>
    <property type="project" value="UniProtKB-KW"/>
</dbReference>
<feature type="transmembrane region" description="Helical" evidence="3">
    <location>
        <begin position="202"/>
        <end position="220"/>
    </location>
</feature>
<feature type="transmembrane region" description="Helical" evidence="3">
    <location>
        <begin position="149"/>
        <end position="182"/>
    </location>
</feature>